<sequence>MKDTEIDLSDILSNHSFLDILPDPSLSDILSNPSFLVKKNNKTRKSDSVSSEEEIESFDPDYNNELELFDPNIDNEKDEYQNFGDNQIFATSNISDDILTKTNNNNIKKRVKQIII</sequence>
<reference evidence="1" key="1">
    <citation type="submission" date="2021-06" db="EMBL/GenBank/DDBJ databases">
        <authorList>
            <person name="Kallberg Y."/>
            <person name="Tangrot J."/>
            <person name="Rosling A."/>
        </authorList>
    </citation>
    <scope>NUCLEOTIDE SEQUENCE</scope>
    <source>
        <strain evidence="1">MA461A</strain>
    </source>
</reference>
<dbReference type="Proteomes" id="UP000789920">
    <property type="component" value="Unassembled WGS sequence"/>
</dbReference>
<accession>A0ACA9M870</accession>
<comment type="caution">
    <text evidence="1">The sequence shown here is derived from an EMBL/GenBank/DDBJ whole genome shotgun (WGS) entry which is preliminary data.</text>
</comment>
<keyword evidence="2" id="KW-1185">Reference proteome</keyword>
<evidence type="ECO:0000313" key="2">
    <source>
        <dbReference type="Proteomes" id="UP000789920"/>
    </source>
</evidence>
<gene>
    <name evidence="1" type="ORF">RPERSI_LOCUS4954</name>
</gene>
<proteinExistence type="predicted"/>
<name>A0ACA9M870_9GLOM</name>
<organism evidence="1 2">
    <name type="scientific">Racocetra persica</name>
    <dbReference type="NCBI Taxonomy" id="160502"/>
    <lineage>
        <taxon>Eukaryota</taxon>
        <taxon>Fungi</taxon>
        <taxon>Fungi incertae sedis</taxon>
        <taxon>Mucoromycota</taxon>
        <taxon>Glomeromycotina</taxon>
        <taxon>Glomeromycetes</taxon>
        <taxon>Diversisporales</taxon>
        <taxon>Gigasporaceae</taxon>
        <taxon>Racocetra</taxon>
    </lineage>
</organism>
<protein>
    <submittedName>
        <fullName evidence="1">28952_t:CDS:1</fullName>
    </submittedName>
</protein>
<evidence type="ECO:0000313" key="1">
    <source>
        <dbReference type="EMBL" id="CAG8576342.1"/>
    </source>
</evidence>
<dbReference type="EMBL" id="CAJVQC010007217">
    <property type="protein sequence ID" value="CAG8576342.1"/>
    <property type="molecule type" value="Genomic_DNA"/>
</dbReference>